<reference evidence="1" key="1">
    <citation type="submission" date="2019-11" db="EMBL/GenBank/DDBJ databases">
        <title>Nori genome reveals adaptations in red seaweeds to the harsh intertidal environment.</title>
        <authorList>
            <person name="Wang D."/>
            <person name="Mao Y."/>
        </authorList>
    </citation>
    <scope>NUCLEOTIDE SEQUENCE</scope>
    <source>
        <tissue evidence="1">Gametophyte</tissue>
    </source>
</reference>
<name>A0ACC3C3F1_PYRYE</name>
<proteinExistence type="predicted"/>
<organism evidence="1 2">
    <name type="scientific">Pyropia yezoensis</name>
    <name type="common">Susabi-nori</name>
    <name type="synonym">Porphyra yezoensis</name>
    <dbReference type="NCBI Taxonomy" id="2788"/>
    <lineage>
        <taxon>Eukaryota</taxon>
        <taxon>Rhodophyta</taxon>
        <taxon>Bangiophyceae</taxon>
        <taxon>Bangiales</taxon>
        <taxon>Bangiaceae</taxon>
        <taxon>Pyropia</taxon>
    </lineage>
</organism>
<dbReference type="EMBL" id="CM020619">
    <property type="protein sequence ID" value="KAK1864327.1"/>
    <property type="molecule type" value="Genomic_DNA"/>
</dbReference>
<evidence type="ECO:0000313" key="2">
    <source>
        <dbReference type="Proteomes" id="UP000798662"/>
    </source>
</evidence>
<comment type="caution">
    <text evidence="1">The sequence shown here is derived from an EMBL/GenBank/DDBJ whole genome shotgun (WGS) entry which is preliminary data.</text>
</comment>
<protein>
    <submittedName>
        <fullName evidence="1">Uncharacterized protein</fullName>
    </submittedName>
</protein>
<sequence length="511" mass="52334">MSTRHSAGVGDRAIEASGSSQVKGMTTASYAKALIPSVLEHRAVARPTVTTPTHLPPLNIPPPALLPPRPLTPRRYHPAACASPLAVLTLLGGRDVCLPASAAAAVVVNTMVDAGDAAAPPAAGPAAAADPSEGPSGRATPEGGPPAADASAAPAPATAPAHAPTAAAADSAATTTAAGSDAPPGRGDTDSDADDALSVDDGDGSAAGDTETGTDGVPPLDPPAEGSTTRRPPPVYTPPDPLPAPGSEAAEAAIAAAVAAAGIATEADANTELADPSTLDYDIKCLDDKLATAARKKTIGNTLFRLGAAKKAWKTYDSAFVLLYTAKEEWELMCAADRARLTAFKGPLHLNRGIARLKAGDVKNAHWDFSEALRIDGTSVKAKYWRGTVLLRMMQEGMACEAAGKWWDMDKAAENERAAFADLRDACVAAPADRGVRAALEELREAGRKLRVMEAAAARARRRMYAKFVSGLDAANRRESAGDNEGGDTAGDSETGEASLTGMPPLEKVRV</sequence>
<evidence type="ECO:0000313" key="1">
    <source>
        <dbReference type="EMBL" id="KAK1864327.1"/>
    </source>
</evidence>
<dbReference type="Proteomes" id="UP000798662">
    <property type="component" value="Chromosome 2"/>
</dbReference>
<keyword evidence="2" id="KW-1185">Reference proteome</keyword>
<gene>
    <name evidence="1" type="ORF">I4F81_006875</name>
</gene>
<accession>A0ACC3C3F1</accession>